<gene>
    <name evidence="1" type="ORF">HPB52_023795</name>
</gene>
<protein>
    <submittedName>
        <fullName evidence="1">Uncharacterized protein</fullName>
    </submittedName>
</protein>
<reference evidence="1" key="2">
    <citation type="submission" date="2021-09" db="EMBL/GenBank/DDBJ databases">
        <authorList>
            <person name="Jia N."/>
            <person name="Wang J."/>
            <person name="Shi W."/>
            <person name="Du L."/>
            <person name="Sun Y."/>
            <person name="Zhan W."/>
            <person name="Jiang J."/>
            <person name="Wang Q."/>
            <person name="Zhang B."/>
            <person name="Ji P."/>
            <person name="Sakyi L.B."/>
            <person name="Cui X."/>
            <person name="Yuan T."/>
            <person name="Jiang B."/>
            <person name="Yang W."/>
            <person name="Lam T.T.-Y."/>
            <person name="Chang Q."/>
            <person name="Ding S."/>
            <person name="Wang X."/>
            <person name="Zhu J."/>
            <person name="Ruan X."/>
            <person name="Zhao L."/>
            <person name="Wei J."/>
            <person name="Que T."/>
            <person name="Du C."/>
            <person name="Cheng J."/>
            <person name="Dai P."/>
            <person name="Han X."/>
            <person name="Huang E."/>
            <person name="Gao Y."/>
            <person name="Liu J."/>
            <person name="Shao H."/>
            <person name="Ye R."/>
            <person name="Li L."/>
            <person name="Wei W."/>
            <person name="Wang X."/>
            <person name="Wang C."/>
            <person name="Huo Q."/>
            <person name="Li W."/>
            <person name="Guo W."/>
            <person name="Chen H."/>
            <person name="Chen S."/>
            <person name="Zhou L."/>
            <person name="Zhou L."/>
            <person name="Ni X."/>
            <person name="Tian J."/>
            <person name="Zhou Y."/>
            <person name="Sheng Y."/>
            <person name="Liu T."/>
            <person name="Pan Y."/>
            <person name="Xia L."/>
            <person name="Li J."/>
            <person name="Zhao F."/>
            <person name="Cao W."/>
        </authorList>
    </citation>
    <scope>NUCLEOTIDE SEQUENCE</scope>
    <source>
        <strain evidence="1">Rsan-2018</strain>
        <tissue evidence="1">Larvae</tissue>
    </source>
</reference>
<keyword evidence="2" id="KW-1185">Reference proteome</keyword>
<comment type="caution">
    <text evidence="1">The sequence shown here is derived from an EMBL/GenBank/DDBJ whole genome shotgun (WGS) entry which is preliminary data.</text>
</comment>
<proteinExistence type="predicted"/>
<evidence type="ECO:0000313" key="1">
    <source>
        <dbReference type="EMBL" id="KAH7963922.1"/>
    </source>
</evidence>
<reference evidence="1" key="1">
    <citation type="journal article" date="2020" name="Cell">
        <title>Large-Scale Comparative Analyses of Tick Genomes Elucidate Their Genetic Diversity and Vector Capacities.</title>
        <authorList>
            <consortium name="Tick Genome and Microbiome Consortium (TIGMIC)"/>
            <person name="Jia N."/>
            <person name="Wang J."/>
            <person name="Shi W."/>
            <person name="Du L."/>
            <person name="Sun Y."/>
            <person name="Zhan W."/>
            <person name="Jiang J.F."/>
            <person name="Wang Q."/>
            <person name="Zhang B."/>
            <person name="Ji P."/>
            <person name="Bell-Sakyi L."/>
            <person name="Cui X.M."/>
            <person name="Yuan T.T."/>
            <person name="Jiang B.G."/>
            <person name="Yang W.F."/>
            <person name="Lam T.T."/>
            <person name="Chang Q.C."/>
            <person name="Ding S.J."/>
            <person name="Wang X.J."/>
            <person name="Zhu J.G."/>
            <person name="Ruan X.D."/>
            <person name="Zhao L."/>
            <person name="Wei J.T."/>
            <person name="Ye R.Z."/>
            <person name="Que T.C."/>
            <person name="Du C.H."/>
            <person name="Zhou Y.H."/>
            <person name="Cheng J.X."/>
            <person name="Dai P.F."/>
            <person name="Guo W.B."/>
            <person name="Han X.H."/>
            <person name="Huang E.J."/>
            <person name="Li L.F."/>
            <person name="Wei W."/>
            <person name="Gao Y.C."/>
            <person name="Liu J.Z."/>
            <person name="Shao H.Z."/>
            <person name="Wang X."/>
            <person name="Wang C.C."/>
            <person name="Yang T.C."/>
            <person name="Huo Q.B."/>
            <person name="Li W."/>
            <person name="Chen H.Y."/>
            <person name="Chen S.E."/>
            <person name="Zhou L.G."/>
            <person name="Ni X.B."/>
            <person name="Tian J.H."/>
            <person name="Sheng Y."/>
            <person name="Liu T."/>
            <person name="Pan Y.S."/>
            <person name="Xia L.Y."/>
            <person name="Li J."/>
            <person name="Zhao F."/>
            <person name="Cao W.C."/>
        </authorList>
    </citation>
    <scope>NUCLEOTIDE SEQUENCE</scope>
    <source>
        <strain evidence="1">Rsan-2018</strain>
    </source>
</reference>
<dbReference type="EMBL" id="JABSTV010001249">
    <property type="protein sequence ID" value="KAH7963922.1"/>
    <property type="molecule type" value="Genomic_DNA"/>
</dbReference>
<evidence type="ECO:0000313" key="2">
    <source>
        <dbReference type="Proteomes" id="UP000821837"/>
    </source>
</evidence>
<sequence>MDEILYSMRLISGAESLTSCTRDYLDSLEDACTAPSVNLLRWPFRGFHITRQFLPILLTASSSPPASRVPGSTACSATRRKGAEVPKTSPVEFPLAAAAIGDKHSARLSVYAEKLDADAKRRYTVKVALCGGVDPLILTSKEALFDIALVLKVELSDMKEYLVHATSL</sequence>
<accession>A0A9D4Q4J0</accession>
<dbReference type="AlphaFoldDB" id="A0A9D4Q4J0"/>
<dbReference type="Proteomes" id="UP000821837">
    <property type="component" value="Chromosome 3"/>
</dbReference>
<organism evidence="1 2">
    <name type="scientific">Rhipicephalus sanguineus</name>
    <name type="common">Brown dog tick</name>
    <name type="synonym">Ixodes sanguineus</name>
    <dbReference type="NCBI Taxonomy" id="34632"/>
    <lineage>
        <taxon>Eukaryota</taxon>
        <taxon>Metazoa</taxon>
        <taxon>Ecdysozoa</taxon>
        <taxon>Arthropoda</taxon>
        <taxon>Chelicerata</taxon>
        <taxon>Arachnida</taxon>
        <taxon>Acari</taxon>
        <taxon>Parasitiformes</taxon>
        <taxon>Ixodida</taxon>
        <taxon>Ixodoidea</taxon>
        <taxon>Ixodidae</taxon>
        <taxon>Rhipicephalinae</taxon>
        <taxon>Rhipicephalus</taxon>
        <taxon>Rhipicephalus</taxon>
    </lineage>
</organism>
<name>A0A9D4Q4J0_RHISA</name>